<feature type="compositionally biased region" description="Low complexity" evidence="13">
    <location>
        <begin position="706"/>
        <end position="717"/>
    </location>
</feature>
<dbReference type="InterPro" id="IPR041816">
    <property type="entry name" value="Dbr1_N"/>
</dbReference>
<keyword evidence="7" id="KW-0479">Metal-binding</keyword>
<dbReference type="Pfam" id="PF00149">
    <property type="entry name" value="Metallophos"/>
    <property type="match status" value="1"/>
</dbReference>
<evidence type="ECO:0000256" key="8">
    <source>
        <dbReference type="ARBA" id="ARBA00022801"/>
    </source>
</evidence>
<keyword evidence="9" id="KW-0862">Zinc</keyword>
<dbReference type="Pfam" id="PF05011">
    <property type="entry name" value="DBR1"/>
    <property type="match status" value="1"/>
</dbReference>
<comment type="similarity">
    <text evidence="5">Belongs to the lariat debranching enzyme family.</text>
</comment>
<reference evidence="15" key="1">
    <citation type="submission" date="2022-10" db="EMBL/GenBank/DDBJ databases">
        <title>Puccinia triticina Genome sequencing and assembly.</title>
        <authorList>
            <person name="Li C."/>
        </authorList>
    </citation>
    <scope>NUCLEOTIDE SEQUENCE</scope>
    <source>
        <strain evidence="15">Pt15</strain>
    </source>
</reference>
<dbReference type="SMART" id="SM01124">
    <property type="entry name" value="DBR1"/>
    <property type="match status" value="1"/>
</dbReference>
<keyword evidence="8" id="KW-0378">Hydrolase</keyword>
<organism evidence="15 16">
    <name type="scientific">Puccinia triticina</name>
    <dbReference type="NCBI Taxonomy" id="208348"/>
    <lineage>
        <taxon>Eukaryota</taxon>
        <taxon>Fungi</taxon>
        <taxon>Dikarya</taxon>
        <taxon>Basidiomycota</taxon>
        <taxon>Pucciniomycotina</taxon>
        <taxon>Pucciniomycetes</taxon>
        <taxon>Pucciniales</taxon>
        <taxon>Pucciniaceae</taxon>
        <taxon>Puccinia</taxon>
    </lineage>
</organism>
<proteinExistence type="inferred from homology"/>
<dbReference type="GeneID" id="77813261"/>
<comment type="cofactor">
    <cofactor evidence="1">
        <name>Mn(2+)</name>
        <dbReference type="ChEBI" id="CHEBI:29035"/>
    </cofactor>
</comment>
<gene>
    <name evidence="15" type="ORF">PtA15_9A184</name>
</gene>
<evidence type="ECO:0000256" key="6">
    <source>
        <dbReference type="ARBA" id="ARBA00022664"/>
    </source>
</evidence>
<evidence type="ECO:0000256" key="2">
    <source>
        <dbReference type="ARBA" id="ARBA00001947"/>
    </source>
</evidence>
<feature type="region of interest" description="Disordered" evidence="13">
    <location>
        <begin position="382"/>
        <end position="406"/>
    </location>
</feature>
<feature type="region of interest" description="Disordered" evidence="13">
    <location>
        <begin position="686"/>
        <end position="735"/>
    </location>
</feature>
<dbReference type="InterPro" id="IPR004843">
    <property type="entry name" value="Calcineurin-like_PHP"/>
</dbReference>
<dbReference type="EMBL" id="CP110429">
    <property type="protein sequence ID" value="WAQ88059.1"/>
    <property type="molecule type" value="Genomic_DNA"/>
</dbReference>
<evidence type="ECO:0000256" key="11">
    <source>
        <dbReference type="ARBA" id="ARBA00023211"/>
    </source>
</evidence>
<dbReference type="PANTHER" id="PTHR12849:SF0">
    <property type="entry name" value="LARIAT DEBRANCHING ENZYME"/>
    <property type="match status" value="1"/>
</dbReference>
<dbReference type="CDD" id="cd00844">
    <property type="entry name" value="MPP_Dbr1_N"/>
    <property type="match status" value="1"/>
</dbReference>
<evidence type="ECO:0000256" key="9">
    <source>
        <dbReference type="ARBA" id="ARBA00022833"/>
    </source>
</evidence>
<feature type="region of interest" description="Disordered" evidence="13">
    <location>
        <begin position="449"/>
        <end position="475"/>
    </location>
</feature>
<keyword evidence="10" id="KW-0408">Iron</keyword>
<feature type="compositionally biased region" description="Low complexity" evidence="13">
    <location>
        <begin position="284"/>
        <end position="295"/>
    </location>
</feature>
<comment type="cofactor">
    <cofactor evidence="3">
        <name>Fe(2+)</name>
        <dbReference type="ChEBI" id="CHEBI:29033"/>
    </cofactor>
</comment>
<feature type="region of interest" description="Disordered" evidence="13">
    <location>
        <begin position="304"/>
        <end position="324"/>
    </location>
</feature>
<protein>
    <recommendedName>
        <fullName evidence="14">Lariat debranching enzyme C-terminal domain-containing protein</fullName>
    </recommendedName>
</protein>
<keyword evidence="6" id="KW-0507">mRNA processing</keyword>
<evidence type="ECO:0000256" key="4">
    <source>
        <dbReference type="ARBA" id="ARBA00004123"/>
    </source>
</evidence>
<name>A0ABY7CTW1_9BASI</name>
<dbReference type="Proteomes" id="UP001164743">
    <property type="component" value="Chromosome 9A"/>
</dbReference>
<evidence type="ECO:0000313" key="15">
    <source>
        <dbReference type="EMBL" id="WAQ88059.1"/>
    </source>
</evidence>
<feature type="region of interest" description="Disordered" evidence="13">
    <location>
        <begin position="278"/>
        <end position="297"/>
    </location>
</feature>
<evidence type="ECO:0000313" key="16">
    <source>
        <dbReference type="Proteomes" id="UP001164743"/>
    </source>
</evidence>
<keyword evidence="11" id="KW-0464">Manganese</keyword>
<accession>A0ABY7CTW1</accession>
<evidence type="ECO:0000256" key="1">
    <source>
        <dbReference type="ARBA" id="ARBA00001936"/>
    </source>
</evidence>
<feature type="domain" description="Lariat debranching enzyme C-terminal" evidence="14">
    <location>
        <begin position="415"/>
        <end position="567"/>
    </location>
</feature>
<comment type="subcellular location">
    <subcellularLocation>
        <location evidence="4">Nucleus</location>
    </subcellularLocation>
</comment>
<dbReference type="PANTHER" id="PTHR12849">
    <property type="entry name" value="RNA LARIAT DEBRANCHING ENZYME"/>
    <property type="match status" value="1"/>
</dbReference>
<feature type="region of interest" description="Disordered" evidence="13">
    <location>
        <begin position="538"/>
        <end position="567"/>
    </location>
</feature>
<keyword evidence="16" id="KW-1185">Reference proteome</keyword>
<evidence type="ECO:0000256" key="5">
    <source>
        <dbReference type="ARBA" id="ARBA00006045"/>
    </source>
</evidence>
<evidence type="ECO:0000256" key="10">
    <source>
        <dbReference type="ARBA" id="ARBA00023004"/>
    </source>
</evidence>
<evidence type="ECO:0000259" key="14">
    <source>
        <dbReference type="SMART" id="SM01124"/>
    </source>
</evidence>
<keyword evidence="12" id="KW-0539">Nucleus</keyword>
<evidence type="ECO:0000256" key="12">
    <source>
        <dbReference type="ARBA" id="ARBA00023242"/>
    </source>
</evidence>
<feature type="compositionally biased region" description="Basic and acidic residues" evidence="13">
    <location>
        <begin position="688"/>
        <end position="700"/>
    </location>
</feature>
<comment type="cofactor">
    <cofactor evidence="2">
        <name>Zn(2+)</name>
        <dbReference type="ChEBI" id="CHEBI:29105"/>
    </cofactor>
</comment>
<evidence type="ECO:0000256" key="13">
    <source>
        <dbReference type="SAM" id="MobiDB-lite"/>
    </source>
</evidence>
<evidence type="ECO:0000256" key="7">
    <source>
        <dbReference type="ARBA" id="ARBA00022723"/>
    </source>
</evidence>
<dbReference type="InterPro" id="IPR007708">
    <property type="entry name" value="DBR1_C"/>
</dbReference>
<dbReference type="InterPro" id="IPR029052">
    <property type="entry name" value="Metallo-depent_PP-like"/>
</dbReference>
<dbReference type="SUPFAM" id="SSF56300">
    <property type="entry name" value="Metallo-dependent phosphatases"/>
    <property type="match status" value="1"/>
</dbReference>
<evidence type="ECO:0000256" key="3">
    <source>
        <dbReference type="ARBA" id="ARBA00001954"/>
    </source>
</evidence>
<sequence length="735" mass="82483">MKIAIEGCCHGELDNIYQTIEVAKNQAGIEAPDVLICCGDFQSFRNHSDLQTFAAPVKYRQLGTFWQYYSGEKVAPILTIFVGGNHEASGYLWELYHGGWVAPNIYFLGFAGSLILTKELPDGSIDSIRISGASGIYKRHDYTAGHYERLPYDKGTIRSIYHVREYDIFRLSQLPIATSSDIFVSHDWPVGIEQYGNTAQLLRAKPFFKDEVTSNTLGSPPLMHLLKTIKPHYWFSAHLHVKFAALYHHGQRPQSDHQSPVKSVALNPDELRIDVDHDDEQKHPSASSNPPLLNPDMIHIDVSDEDEQKNSSTLVQPPTLNPDAIDIADSDDENAPECKSLDPCAQSIHSHIHGFSEPFTSNSDLKETDGHVKHHQFTAIFKTEPVSAPPPADIGQAQKETARSTAEDLHRLQNLPIHSATRSTRFLALDKCLPRKDFLQILDIPPPSTSAKISAPSSRQKTGESINDSQAEPSIIRNSDGSTAKLFFDPHWLAITRAFHPFLPLQQYGNPKLPTDRIAIQKLIDRELDMSDEKDFFQDAVRSKRKKTPSTSPYPKKKPAQSTSNKSRLSSAKSVLISMDSSKRFIDCGFVLYQDSKLEKDVGILNVKRKVNLSDPNSFENLLGQLWDIFSQELPKYTHIKHLPPSVKNYISLSEGKSRLTNQESLIYVLEQSTNKKPVQIDLTYQHPDLDNDKGFKESNSDSDSDSPPASKPAPSLSRKRHRPSTDPVKYHLSN</sequence>
<dbReference type="RefSeq" id="XP_053023614.1">
    <property type="nucleotide sequence ID" value="XM_053172366.1"/>
</dbReference>